<sequence>MGEHGVGGERISIWGFSDASDLGVYVDGARLDLSSIAMALSFLTRILSVKRK</sequence>
<name>A0A090SDK1_9VIBR</name>
<dbReference type="EMBL" id="BBMR01000002">
    <property type="protein sequence ID" value="GAL17592.1"/>
    <property type="molecule type" value="Genomic_DNA"/>
</dbReference>
<keyword evidence="2" id="KW-1185">Reference proteome</keyword>
<protein>
    <submittedName>
        <fullName evidence="1">Uncharacterized protein</fullName>
    </submittedName>
</protein>
<proteinExistence type="predicted"/>
<dbReference type="STRING" id="990268.JCM19235_6145"/>
<reference evidence="1 2" key="2">
    <citation type="submission" date="2014-09" db="EMBL/GenBank/DDBJ databases">
        <authorList>
            <consortium name="NBRP consortium"/>
            <person name="Sawabe T."/>
            <person name="Meirelles P."/>
            <person name="Nakanishi M."/>
            <person name="Sayaka M."/>
            <person name="Hattori M."/>
            <person name="Ohkuma M."/>
        </authorList>
    </citation>
    <scope>NUCLEOTIDE SEQUENCE [LARGE SCALE GENOMIC DNA]</scope>
    <source>
        <strain evidence="2">JCM19235</strain>
    </source>
</reference>
<reference evidence="1 2" key="1">
    <citation type="submission" date="2014-09" db="EMBL/GenBank/DDBJ databases">
        <title>Vibrio maritimus JCM 19235. (C45) whole genome shotgun sequence.</title>
        <authorList>
            <person name="Sawabe T."/>
            <person name="Meirelles P."/>
            <person name="Nakanishi M."/>
            <person name="Sayaka M."/>
            <person name="Hattori M."/>
            <person name="Ohkuma M."/>
        </authorList>
    </citation>
    <scope>NUCLEOTIDE SEQUENCE [LARGE SCALE GENOMIC DNA]</scope>
    <source>
        <strain evidence="2">JCM19235</strain>
    </source>
</reference>
<gene>
    <name evidence="1" type="ORF">JCM19235_6145</name>
</gene>
<evidence type="ECO:0000313" key="1">
    <source>
        <dbReference type="EMBL" id="GAL17592.1"/>
    </source>
</evidence>
<evidence type="ECO:0000313" key="2">
    <source>
        <dbReference type="Proteomes" id="UP000029228"/>
    </source>
</evidence>
<organism evidence="1 2">
    <name type="scientific">Vibrio maritimus</name>
    <dbReference type="NCBI Taxonomy" id="990268"/>
    <lineage>
        <taxon>Bacteria</taxon>
        <taxon>Pseudomonadati</taxon>
        <taxon>Pseudomonadota</taxon>
        <taxon>Gammaproteobacteria</taxon>
        <taxon>Vibrionales</taxon>
        <taxon>Vibrionaceae</taxon>
        <taxon>Vibrio</taxon>
    </lineage>
</organism>
<comment type="caution">
    <text evidence="1">The sequence shown here is derived from an EMBL/GenBank/DDBJ whole genome shotgun (WGS) entry which is preliminary data.</text>
</comment>
<accession>A0A090SDK1</accession>
<dbReference type="AlphaFoldDB" id="A0A090SDK1"/>
<dbReference type="Proteomes" id="UP000029228">
    <property type="component" value="Unassembled WGS sequence"/>
</dbReference>